<comment type="caution">
    <text evidence="2">The sequence shown here is derived from an EMBL/GenBank/DDBJ whole genome shotgun (WGS) entry which is preliminary data.</text>
</comment>
<accession>A0A6G1BIR4</accession>
<evidence type="ECO:0000313" key="3">
    <source>
        <dbReference type="Proteomes" id="UP000479710"/>
    </source>
</evidence>
<feature type="region of interest" description="Disordered" evidence="1">
    <location>
        <begin position="1"/>
        <end position="20"/>
    </location>
</feature>
<sequence>MDKTCRWRTSGAEDWATQGPASGQDLVAASVVVQGRHAAADQRRKYMPLCRRQRSHAEGPARSEDSN</sequence>
<evidence type="ECO:0000313" key="2">
    <source>
        <dbReference type="EMBL" id="KAF0888225.1"/>
    </source>
</evidence>
<dbReference type="AlphaFoldDB" id="A0A6G1BIR4"/>
<organism evidence="2 3">
    <name type="scientific">Oryza meyeriana var. granulata</name>
    <dbReference type="NCBI Taxonomy" id="110450"/>
    <lineage>
        <taxon>Eukaryota</taxon>
        <taxon>Viridiplantae</taxon>
        <taxon>Streptophyta</taxon>
        <taxon>Embryophyta</taxon>
        <taxon>Tracheophyta</taxon>
        <taxon>Spermatophyta</taxon>
        <taxon>Magnoliopsida</taxon>
        <taxon>Liliopsida</taxon>
        <taxon>Poales</taxon>
        <taxon>Poaceae</taxon>
        <taxon>BOP clade</taxon>
        <taxon>Oryzoideae</taxon>
        <taxon>Oryzeae</taxon>
        <taxon>Oryzinae</taxon>
        <taxon>Oryza</taxon>
        <taxon>Oryza meyeriana</taxon>
    </lineage>
</organism>
<keyword evidence="3" id="KW-1185">Reference proteome</keyword>
<feature type="compositionally biased region" description="Basic and acidic residues" evidence="1">
    <location>
        <begin position="55"/>
        <end position="67"/>
    </location>
</feature>
<proteinExistence type="predicted"/>
<dbReference type="Proteomes" id="UP000479710">
    <property type="component" value="Unassembled WGS sequence"/>
</dbReference>
<gene>
    <name evidence="2" type="ORF">E2562_013680</name>
</gene>
<protein>
    <submittedName>
        <fullName evidence="2">Uncharacterized protein</fullName>
    </submittedName>
</protein>
<feature type="region of interest" description="Disordered" evidence="1">
    <location>
        <begin position="39"/>
        <end position="67"/>
    </location>
</feature>
<reference evidence="2 3" key="1">
    <citation type="submission" date="2019-11" db="EMBL/GenBank/DDBJ databases">
        <title>Whole genome sequence of Oryza granulata.</title>
        <authorList>
            <person name="Li W."/>
        </authorList>
    </citation>
    <scope>NUCLEOTIDE SEQUENCE [LARGE SCALE GENOMIC DNA]</scope>
    <source>
        <strain evidence="3">cv. Menghai</strain>
        <tissue evidence="2">Leaf</tissue>
    </source>
</reference>
<dbReference type="EMBL" id="SPHZ02000012">
    <property type="protein sequence ID" value="KAF0888225.1"/>
    <property type="molecule type" value="Genomic_DNA"/>
</dbReference>
<evidence type="ECO:0000256" key="1">
    <source>
        <dbReference type="SAM" id="MobiDB-lite"/>
    </source>
</evidence>
<name>A0A6G1BIR4_9ORYZ</name>